<evidence type="ECO:0000256" key="4">
    <source>
        <dbReference type="ARBA" id="ARBA00023136"/>
    </source>
</evidence>
<name>A0A7I4YDA1_HAECO</name>
<protein>
    <submittedName>
        <fullName evidence="8">LicD domain containing protein</fullName>
    </submittedName>
</protein>
<dbReference type="AlphaFoldDB" id="A0A7I4YDA1"/>
<dbReference type="WBParaSite" id="HCON_00085160-00001">
    <property type="protein sequence ID" value="HCON_00085160-00001"/>
    <property type="gene ID" value="HCON_00085160"/>
</dbReference>
<dbReference type="OMA" id="KFFLHRK"/>
<accession>A0A7I4YDA1</accession>
<evidence type="ECO:0000313" key="7">
    <source>
        <dbReference type="Proteomes" id="UP000025227"/>
    </source>
</evidence>
<dbReference type="OrthoDB" id="444255at2759"/>
<dbReference type="InterPro" id="IPR057641">
    <property type="entry name" value="W02B3_4_N"/>
</dbReference>
<feature type="domain" description="W02B3.4-like N-terminal" evidence="6">
    <location>
        <begin position="68"/>
        <end position="180"/>
    </location>
</feature>
<evidence type="ECO:0000256" key="1">
    <source>
        <dbReference type="ARBA" id="ARBA00004167"/>
    </source>
</evidence>
<keyword evidence="7" id="KW-1185">Reference proteome</keyword>
<evidence type="ECO:0000256" key="5">
    <source>
        <dbReference type="SAM" id="Phobius"/>
    </source>
</evidence>
<keyword evidence="2 5" id="KW-0812">Transmembrane</keyword>
<keyword evidence="4 5" id="KW-0472">Membrane</keyword>
<evidence type="ECO:0000259" key="6">
    <source>
        <dbReference type="Pfam" id="PF24413"/>
    </source>
</evidence>
<dbReference type="Proteomes" id="UP000025227">
    <property type="component" value="Unplaced"/>
</dbReference>
<organism evidence="7 8">
    <name type="scientific">Haemonchus contortus</name>
    <name type="common">Barber pole worm</name>
    <dbReference type="NCBI Taxonomy" id="6289"/>
    <lineage>
        <taxon>Eukaryota</taxon>
        <taxon>Metazoa</taxon>
        <taxon>Ecdysozoa</taxon>
        <taxon>Nematoda</taxon>
        <taxon>Chromadorea</taxon>
        <taxon>Rhabditida</taxon>
        <taxon>Rhabditina</taxon>
        <taxon>Rhabditomorpha</taxon>
        <taxon>Strongyloidea</taxon>
        <taxon>Trichostrongylidae</taxon>
        <taxon>Haemonchus</taxon>
    </lineage>
</organism>
<evidence type="ECO:0000256" key="3">
    <source>
        <dbReference type="ARBA" id="ARBA00022989"/>
    </source>
</evidence>
<dbReference type="InterPro" id="IPR009644">
    <property type="entry name" value="FKTN/MNN4/W02B3.4-1"/>
</dbReference>
<dbReference type="PANTHER" id="PTHR15407">
    <property type="entry name" value="FUKUTIN-RELATED"/>
    <property type="match status" value="1"/>
</dbReference>
<dbReference type="PANTHER" id="PTHR15407:SF28">
    <property type="entry name" value="RIBITOL-5-PHOSPHATE TRANSFERASE FKTN"/>
    <property type="match status" value="1"/>
</dbReference>
<keyword evidence="3 5" id="KW-1133">Transmembrane helix</keyword>
<evidence type="ECO:0000313" key="8">
    <source>
        <dbReference type="WBParaSite" id="HCON_00085160-00001"/>
    </source>
</evidence>
<comment type="subcellular location">
    <subcellularLocation>
        <location evidence="1">Membrane</location>
        <topology evidence="1">Single-pass membrane protein</topology>
    </subcellularLocation>
</comment>
<sequence>IALLELRLLASHTYLLTSVLHRCSRNHMRQCWLFLLLLCTTPAFIVFMFKSNDILSSVWMGDYQVVMNCSTLLETTNPPFQALLIDTHILQNLGEIMCKQRQKVRLAVNVELLKSVRKKDYKEYDIVYYQNFSDRDYLRVYDHDTTRIIPKIPLNINGNLSIPGNVTMFLEAWKRSKFIDCLGLNMRRQSAGKPYLPVEKSVQVMSSLMRYLITFDVYPFLFCGSMLGWYRECNIIPHTMDIDFAAPIEEYTPELLEDLASGGKFFLHRKFGLPNDSFEFTIKPKDKNRPTVDLFWVYTTSNESWVGGTSGDGTKYKYTYPLLNETCACDLLGHIFWVPCNPREVLEAEYGPKWYLDHPTKSFSWSSSQHNVKKNGKWPPSLMTEVYEIF</sequence>
<feature type="transmembrane region" description="Helical" evidence="5">
    <location>
        <begin position="31"/>
        <end position="49"/>
    </location>
</feature>
<dbReference type="Pfam" id="PF24413">
    <property type="entry name" value="W02B3_4_N"/>
    <property type="match status" value="1"/>
</dbReference>
<proteinExistence type="predicted"/>
<dbReference type="GO" id="GO:0016020">
    <property type="term" value="C:membrane"/>
    <property type="evidence" value="ECO:0007669"/>
    <property type="project" value="UniProtKB-SubCell"/>
</dbReference>
<evidence type="ECO:0000256" key="2">
    <source>
        <dbReference type="ARBA" id="ARBA00022692"/>
    </source>
</evidence>
<reference evidence="8" key="1">
    <citation type="submission" date="2020-12" db="UniProtKB">
        <authorList>
            <consortium name="WormBaseParasite"/>
        </authorList>
    </citation>
    <scope>IDENTIFICATION</scope>
    <source>
        <strain evidence="8">MHco3</strain>
    </source>
</reference>